<gene>
    <name evidence="7" type="ORF">FYJ33_06605</name>
</gene>
<keyword evidence="8" id="KW-1185">Reference proteome</keyword>
<keyword evidence="3 6" id="KW-0812">Transmembrane</keyword>
<keyword evidence="4 6" id="KW-1133">Transmembrane helix</keyword>
<comment type="subcellular location">
    <subcellularLocation>
        <location evidence="1">Cell membrane</location>
    </subcellularLocation>
</comment>
<comment type="caution">
    <text evidence="7">The sequence shown here is derived from an EMBL/GenBank/DDBJ whole genome shotgun (WGS) entry which is preliminary data.</text>
</comment>
<name>A0A7X2MXW3_9CLOT</name>
<evidence type="ECO:0000256" key="2">
    <source>
        <dbReference type="ARBA" id="ARBA00022475"/>
    </source>
</evidence>
<dbReference type="Proteomes" id="UP000460287">
    <property type="component" value="Unassembled WGS sequence"/>
</dbReference>
<protein>
    <submittedName>
        <fullName evidence="7">FliO/MopB family protein</fullName>
    </submittedName>
</protein>
<evidence type="ECO:0000256" key="5">
    <source>
        <dbReference type="ARBA" id="ARBA00023136"/>
    </source>
</evidence>
<feature type="transmembrane region" description="Helical" evidence="6">
    <location>
        <begin position="6"/>
        <end position="23"/>
    </location>
</feature>
<keyword evidence="5 6" id="KW-0472">Membrane</keyword>
<dbReference type="GO" id="GO:0044781">
    <property type="term" value="P:bacterial-type flagellum organization"/>
    <property type="evidence" value="ECO:0007669"/>
    <property type="project" value="InterPro"/>
</dbReference>
<dbReference type="EMBL" id="VULX01000007">
    <property type="protein sequence ID" value="MSR91086.1"/>
    <property type="molecule type" value="Genomic_DNA"/>
</dbReference>
<dbReference type="InterPro" id="IPR022781">
    <property type="entry name" value="Flagellar_biosynth_FliO"/>
</dbReference>
<evidence type="ECO:0000256" key="6">
    <source>
        <dbReference type="SAM" id="Phobius"/>
    </source>
</evidence>
<organism evidence="7 8">
    <name type="scientific">Inconstantimicrobium porci</name>
    <dbReference type="NCBI Taxonomy" id="2652291"/>
    <lineage>
        <taxon>Bacteria</taxon>
        <taxon>Bacillati</taxon>
        <taxon>Bacillota</taxon>
        <taxon>Clostridia</taxon>
        <taxon>Eubacteriales</taxon>
        <taxon>Clostridiaceae</taxon>
        <taxon>Inconstantimicrobium</taxon>
    </lineage>
</organism>
<dbReference type="AlphaFoldDB" id="A0A7X2MXW3"/>
<evidence type="ECO:0000313" key="7">
    <source>
        <dbReference type="EMBL" id="MSR91086.1"/>
    </source>
</evidence>
<dbReference type="GO" id="GO:0016020">
    <property type="term" value="C:membrane"/>
    <property type="evidence" value="ECO:0007669"/>
    <property type="project" value="InterPro"/>
</dbReference>
<sequence length="116" mass="13227">MFYLVLKFTFSLIVILLMIYILAKLANKQKGTLGAGKQIKVLDRTQISKDSYIVIVKIRNKGYVISYAAGKSDIIDELSEDDICAIEQDIENARQEMLNKYNDAANLIMKKLHLKK</sequence>
<evidence type="ECO:0000256" key="1">
    <source>
        <dbReference type="ARBA" id="ARBA00004236"/>
    </source>
</evidence>
<keyword evidence="2" id="KW-1003">Cell membrane</keyword>
<evidence type="ECO:0000256" key="4">
    <source>
        <dbReference type="ARBA" id="ARBA00022989"/>
    </source>
</evidence>
<proteinExistence type="predicted"/>
<reference evidence="7 8" key="1">
    <citation type="submission" date="2019-08" db="EMBL/GenBank/DDBJ databases">
        <title>In-depth cultivation of the pig gut microbiome towards novel bacterial diversity and tailored functional studies.</title>
        <authorList>
            <person name="Wylensek D."/>
            <person name="Hitch T.C.A."/>
            <person name="Clavel T."/>
        </authorList>
    </citation>
    <scope>NUCLEOTIDE SEQUENCE [LARGE SCALE GENOMIC DNA]</scope>
    <source>
        <strain evidence="7 8">WCA-383-APC-5B</strain>
    </source>
</reference>
<evidence type="ECO:0000313" key="8">
    <source>
        <dbReference type="Proteomes" id="UP000460287"/>
    </source>
</evidence>
<dbReference type="Pfam" id="PF04347">
    <property type="entry name" value="FliO"/>
    <property type="match status" value="1"/>
</dbReference>
<dbReference type="RefSeq" id="WP_154530968.1">
    <property type="nucleotide sequence ID" value="NZ_JAQXTV010000224.1"/>
</dbReference>
<evidence type="ECO:0000256" key="3">
    <source>
        <dbReference type="ARBA" id="ARBA00022692"/>
    </source>
</evidence>
<accession>A0A7X2MXW3</accession>